<evidence type="ECO:0000256" key="1">
    <source>
        <dbReference type="SAM" id="MobiDB-lite"/>
    </source>
</evidence>
<evidence type="ECO:0000313" key="2">
    <source>
        <dbReference type="EMBL" id="RLJ68289.1"/>
    </source>
</evidence>
<accession>A0A497XQ84</accession>
<evidence type="ECO:0008006" key="4">
    <source>
        <dbReference type="Google" id="ProtNLM"/>
    </source>
</evidence>
<sequence>MRLRRALSCMTAVAPALLLGGCGLWPFGKPPSPAEPEQPRQAPRAEPRAEPRPLSERTRRYLASRGHEVIEERPLNVRADCSFRDELGYAGRLDLEVRDADVRRFAARVDVPRRGSCRFDLADFRQATSLPTITLTGAQSRCTVRMWEQGSKVTVAFSDCQAQCDGGTFDYLWPILVEAPSGRCF</sequence>
<feature type="compositionally biased region" description="Basic and acidic residues" evidence="1">
    <location>
        <begin position="43"/>
        <end position="57"/>
    </location>
</feature>
<keyword evidence="3" id="KW-1185">Reference proteome</keyword>
<feature type="region of interest" description="Disordered" evidence="1">
    <location>
        <begin position="29"/>
        <end position="57"/>
    </location>
</feature>
<dbReference type="OrthoDB" id="8526496at2"/>
<dbReference type="EMBL" id="RCCI01000004">
    <property type="protein sequence ID" value="RLJ68289.1"/>
    <property type="molecule type" value="Genomic_DNA"/>
</dbReference>
<dbReference type="PROSITE" id="PS51257">
    <property type="entry name" value="PROKAR_LIPOPROTEIN"/>
    <property type="match status" value="1"/>
</dbReference>
<protein>
    <recommendedName>
        <fullName evidence="4">Lipoprotein</fullName>
    </recommendedName>
</protein>
<evidence type="ECO:0000313" key="3">
    <source>
        <dbReference type="Proteomes" id="UP000268908"/>
    </source>
</evidence>
<reference evidence="2 3" key="1">
    <citation type="submission" date="2018-10" db="EMBL/GenBank/DDBJ databases">
        <title>Genomic Encyclopedia of Type Strains, Phase IV (KMG-IV): sequencing the most valuable type-strain genomes for metagenomic binning, comparative biology and taxonomic classification.</title>
        <authorList>
            <person name="Goeker M."/>
        </authorList>
    </citation>
    <scope>NUCLEOTIDE SEQUENCE [LARGE SCALE GENOMIC DNA]</scope>
    <source>
        <strain evidence="2 3">DSM 26916</strain>
    </source>
</reference>
<comment type="caution">
    <text evidence="2">The sequence shown here is derived from an EMBL/GenBank/DDBJ whole genome shotgun (WGS) entry which is preliminary data.</text>
</comment>
<dbReference type="AlphaFoldDB" id="A0A497XQ84"/>
<proteinExistence type="predicted"/>
<name>A0A497XQ84_9PROT</name>
<dbReference type="Proteomes" id="UP000268908">
    <property type="component" value="Unassembled WGS sequence"/>
</dbReference>
<gene>
    <name evidence="2" type="ORF">DFR35_0847</name>
</gene>
<organism evidence="2 3">
    <name type="scientific">Sulfurisoma sediminicola</name>
    <dbReference type="NCBI Taxonomy" id="1381557"/>
    <lineage>
        <taxon>Bacteria</taxon>
        <taxon>Pseudomonadati</taxon>
        <taxon>Pseudomonadota</taxon>
        <taxon>Betaproteobacteria</taxon>
        <taxon>Nitrosomonadales</taxon>
        <taxon>Sterolibacteriaceae</taxon>
        <taxon>Sulfurisoma</taxon>
    </lineage>
</organism>